<evidence type="ECO:0000256" key="5">
    <source>
        <dbReference type="ARBA" id="ARBA00023136"/>
    </source>
</evidence>
<dbReference type="RefSeq" id="WP_073167670.1">
    <property type="nucleotide sequence ID" value="NZ_FQZE01000008.1"/>
</dbReference>
<feature type="domain" description="Polysaccharide chain length determinant N-terminal" evidence="7">
    <location>
        <begin position="6"/>
        <end position="83"/>
    </location>
</feature>
<dbReference type="Proteomes" id="UP000184050">
    <property type="component" value="Unassembled WGS sequence"/>
</dbReference>
<accession>A0A1M6F592</accession>
<evidence type="ECO:0000256" key="2">
    <source>
        <dbReference type="ARBA" id="ARBA00022475"/>
    </source>
</evidence>
<evidence type="ECO:0000256" key="6">
    <source>
        <dbReference type="SAM" id="Phobius"/>
    </source>
</evidence>
<name>A0A1M6F592_9BACT</name>
<evidence type="ECO:0000313" key="8">
    <source>
        <dbReference type="EMBL" id="SHI92904.1"/>
    </source>
</evidence>
<dbReference type="EMBL" id="FQZE01000008">
    <property type="protein sequence ID" value="SHI92904.1"/>
    <property type="molecule type" value="Genomic_DNA"/>
</dbReference>
<keyword evidence="9" id="KW-1185">Reference proteome</keyword>
<dbReference type="InterPro" id="IPR050445">
    <property type="entry name" value="Bact_polysacc_biosynth/exp"/>
</dbReference>
<evidence type="ECO:0000256" key="1">
    <source>
        <dbReference type="ARBA" id="ARBA00004651"/>
    </source>
</evidence>
<feature type="transmembrane region" description="Helical" evidence="6">
    <location>
        <begin position="289"/>
        <end position="310"/>
    </location>
</feature>
<proteinExistence type="predicted"/>
<dbReference type="OrthoDB" id="1524741at2"/>
<dbReference type="GO" id="GO:0005886">
    <property type="term" value="C:plasma membrane"/>
    <property type="evidence" value="ECO:0007669"/>
    <property type="project" value="UniProtKB-SubCell"/>
</dbReference>
<dbReference type="Pfam" id="PF02706">
    <property type="entry name" value="Wzz"/>
    <property type="match status" value="1"/>
</dbReference>
<keyword evidence="3 6" id="KW-0812">Transmembrane</keyword>
<dbReference type="GO" id="GO:0004713">
    <property type="term" value="F:protein tyrosine kinase activity"/>
    <property type="evidence" value="ECO:0007669"/>
    <property type="project" value="TreeGrafter"/>
</dbReference>
<evidence type="ECO:0000259" key="7">
    <source>
        <dbReference type="Pfam" id="PF02706"/>
    </source>
</evidence>
<dbReference type="PANTHER" id="PTHR32309">
    <property type="entry name" value="TYROSINE-PROTEIN KINASE"/>
    <property type="match status" value="1"/>
</dbReference>
<keyword evidence="5 6" id="KW-0472">Membrane</keyword>
<evidence type="ECO:0000256" key="3">
    <source>
        <dbReference type="ARBA" id="ARBA00022692"/>
    </source>
</evidence>
<sequence length="316" mass="36991">MNNFFDNQRILQLIWRRKFHFVIVGVVAIVLAAIFSGPAFIKPKYKSTARIYPTNLWVLSEESESEQMLEIINSRDIKLKMFDAFQLDEVYKINRDDPHYLTYMLDIYNKNVSAAKTKFETIEIQVLDYNPQRASDMCDSIVAFYNKKVREIHKAKDWEMVKISKNGLEKKYNELDTLTAQLNLVRKEYGILDYKSQVEKVTEGYMEALASGRTSSSNTREIRDLYDNLAEQGSEAEWLENRHEFLINAIDSLTTQYETHLSEYEKDITYAHVVEYPVPSDKKSYPVRWLIVAFSAFSAVFVALLVFLVLDYRKKD</sequence>
<evidence type="ECO:0000313" key="9">
    <source>
        <dbReference type="Proteomes" id="UP000184050"/>
    </source>
</evidence>
<gene>
    <name evidence="8" type="ORF">SAMN05444280_10839</name>
</gene>
<dbReference type="AlphaFoldDB" id="A0A1M6F592"/>
<keyword evidence="2" id="KW-1003">Cell membrane</keyword>
<dbReference type="STRING" id="1168035.SAMN05444280_10839"/>
<keyword evidence="4 6" id="KW-1133">Transmembrane helix</keyword>
<comment type="subcellular location">
    <subcellularLocation>
        <location evidence="1">Cell membrane</location>
        <topology evidence="1">Multi-pass membrane protein</topology>
    </subcellularLocation>
</comment>
<organism evidence="8 9">
    <name type="scientific">Tangfeifania diversioriginum</name>
    <dbReference type="NCBI Taxonomy" id="1168035"/>
    <lineage>
        <taxon>Bacteria</taxon>
        <taxon>Pseudomonadati</taxon>
        <taxon>Bacteroidota</taxon>
        <taxon>Bacteroidia</taxon>
        <taxon>Marinilabiliales</taxon>
        <taxon>Prolixibacteraceae</taxon>
        <taxon>Tangfeifania</taxon>
    </lineage>
</organism>
<reference evidence="8 9" key="1">
    <citation type="submission" date="2016-11" db="EMBL/GenBank/DDBJ databases">
        <authorList>
            <person name="Jaros S."/>
            <person name="Januszkiewicz K."/>
            <person name="Wedrychowicz H."/>
        </authorList>
    </citation>
    <scope>NUCLEOTIDE SEQUENCE [LARGE SCALE GENOMIC DNA]</scope>
    <source>
        <strain evidence="8 9">DSM 27063</strain>
    </source>
</reference>
<dbReference type="InterPro" id="IPR003856">
    <property type="entry name" value="LPS_length_determ_N"/>
</dbReference>
<protein>
    <submittedName>
        <fullName evidence="8">Chain length determinant protein</fullName>
    </submittedName>
</protein>
<feature type="transmembrane region" description="Helical" evidence="6">
    <location>
        <begin position="21"/>
        <end position="41"/>
    </location>
</feature>
<evidence type="ECO:0000256" key="4">
    <source>
        <dbReference type="ARBA" id="ARBA00022989"/>
    </source>
</evidence>
<dbReference type="PANTHER" id="PTHR32309:SF13">
    <property type="entry name" value="FERRIC ENTEROBACTIN TRANSPORT PROTEIN FEPE"/>
    <property type="match status" value="1"/>
</dbReference>